<evidence type="ECO:0000256" key="8">
    <source>
        <dbReference type="ARBA" id="ARBA00022859"/>
    </source>
</evidence>
<dbReference type="OrthoDB" id="42462at2759"/>
<feature type="region of interest" description="Disordered" evidence="15">
    <location>
        <begin position="349"/>
        <end position="400"/>
    </location>
</feature>
<evidence type="ECO:0000256" key="9">
    <source>
        <dbReference type="ARBA" id="ARBA00023015"/>
    </source>
</evidence>
<feature type="compositionally biased region" description="Basic and acidic residues" evidence="15">
    <location>
        <begin position="445"/>
        <end position="461"/>
    </location>
</feature>
<evidence type="ECO:0000256" key="6">
    <source>
        <dbReference type="ARBA" id="ARBA00022664"/>
    </source>
</evidence>
<dbReference type="CDD" id="cd00201">
    <property type="entry name" value="WW"/>
    <property type="match status" value="2"/>
</dbReference>
<comment type="subcellular location">
    <subcellularLocation>
        <location evidence="2">Cytoplasmic granule</location>
    </subcellularLocation>
    <subcellularLocation>
        <location evidence="1">Nucleus speckle</location>
    </subcellularLocation>
</comment>
<accession>A0A2I0AN73</accession>
<evidence type="ECO:0000256" key="11">
    <source>
        <dbReference type="ARBA" id="ARBA00023187"/>
    </source>
</evidence>
<protein>
    <recommendedName>
        <fullName evidence="3">Polyglutamine-binding protein 1</fullName>
    </recommendedName>
    <alternativeName>
        <fullName evidence="13">Polyglutamine tract-binding protein 1</fullName>
    </alternativeName>
</protein>
<comment type="subunit">
    <text evidence="14">Interacts with POU3F2/Brn-2, ATXN1, TXNL4A, HTT and AR. Interaction with ATXN1 correlates positively with the length of the polyglutamine tract. Interacts with RNA polymerase II large subunit in a phosphorylation-dependent manner. Forms a ternary complex with ATXN1 mutant and phosphorylated RNA polymerase II. Interacts (via C-terminus) with TXNL4A and CD2BP2. Interacts (via WW domain) with ATN1 and SF3B1, and may interact with additional splice factors. Interacts (via WW domain) with WBP11; Leading to reduce interaction between PQBP1 and TXNL4A. Interacts with CAPRIN1. Interacts with DDX1. Interacts with SFPQ. Interacts with KHSRP.</text>
</comment>
<keyword evidence="18" id="KW-1185">Reference proteome</keyword>
<evidence type="ECO:0000259" key="16">
    <source>
        <dbReference type="PROSITE" id="PS50020"/>
    </source>
</evidence>
<keyword evidence="5" id="KW-0399">Innate immunity</keyword>
<dbReference type="PANTHER" id="PTHR21737">
    <property type="entry name" value="POLYGLUTAMINE BINDING PROTEIN 1/MARVEL MEMBRANE-ASSOCIATING DOMAIN CONTAINING 3"/>
    <property type="match status" value="1"/>
</dbReference>
<evidence type="ECO:0000256" key="2">
    <source>
        <dbReference type="ARBA" id="ARBA00004463"/>
    </source>
</evidence>
<evidence type="ECO:0000256" key="12">
    <source>
        <dbReference type="ARBA" id="ARBA00023242"/>
    </source>
</evidence>
<organism evidence="17 18">
    <name type="scientific">Apostasia shenzhenica</name>
    <dbReference type="NCBI Taxonomy" id="1088818"/>
    <lineage>
        <taxon>Eukaryota</taxon>
        <taxon>Viridiplantae</taxon>
        <taxon>Streptophyta</taxon>
        <taxon>Embryophyta</taxon>
        <taxon>Tracheophyta</taxon>
        <taxon>Spermatophyta</taxon>
        <taxon>Magnoliopsida</taxon>
        <taxon>Liliopsida</taxon>
        <taxon>Asparagales</taxon>
        <taxon>Orchidaceae</taxon>
        <taxon>Apostasioideae</taxon>
        <taxon>Apostasia</taxon>
    </lineage>
</organism>
<evidence type="ECO:0000256" key="4">
    <source>
        <dbReference type="ARBA" id="ARBA00022553"/>
    </source>
</evidence>
<feature type="compositionally biased region" description="Basic residues" evidence="15">
    <location>
        <begin position="421"/>
        <end position="440"/>
    </location>
</feature>
<evidence type="ECO:0000256" key="7">
    <source>
        <dbReference type="ARBA" id="ARBA00022737"/>
    </source>
</evidence>
<dbReference type="EMBL" id="KZ451969">
    <property type="protein sequence ID" value="PKA56945.1"/>
    <property type="molecule type" value="Genomic_DNA"/>
</dbReference>
<evidence type="ECO:0000256" key="10">
    <source>
        <dbReference type="ARBA" id="ARBA00023163"/>
    </source>
</evidence>
<feature type="domain" description="WW" evidence="16">
    <location>
        <begin position="203"/>
        <end position="237"/>
    </location>
</feature>
<evidence type="ECO:0000313" key="17">
    <source>
        <dbReference type="EMBL" id="PKA56945.1"/>
    </source>
</evidence>
<name>A0A2I0AN73_9ASPA</name>
<keyword evidence="12" id="KW-0539">Nucleus</keyword>
<dbReference type="SUPFAM" id="SSF51045">
    <property type="entry name" value="WW domain"/>
    <property type="match status" value="2"/>
</dbReference>
<dbReference type="Pfam" id="PF00397">
    <property type="entry name" value="WW"/>
    <property type="match status" value="2"/>
</dbReference>
<evidence type="ECO:0000256" key="14">
    <source>
        <dbReference type="ARBA" id="ARBA00046362"/>
    </source>
</evidence>
<dbReference type="STRING" id="1088818.A0A2I0AN73"/>
<dbReference type="GO" id="GO:0000380">
    <property type="term" value="P:alternative mRNA splicing, via spliceosome"/>
    <property type="evidence" value="ECO:0007669"/>
    <property type="project" value="TreeGrafter"/>
</dbReference>
<evidence type="ECO:0000313" key="18">
    <source>
        <dbReference type="Proteomes" id="UP000236161"/>
    </source>
</evidence>
<dbReference type="Proteomes" id="UP000236161">
    <property type="component" value="Unassembled WGS sequence"/>
</dbReference>
<dbReference type="GO" id="GO:0043021">
    <property type="term" value="F:ribonucleoprotein complex binding"/>
    <property type="evidence" value="ECO:0007669"/>
    <property type="project" value="TreeGrafter"/>
</dbReference>
<feature type="compositionally biased region" description="Low complexity" evidence="15">
    <location>
        <begin position="235"/>
        <end position="246"/>
    </location>
</feature>
<dbReference type="PROSITE" id="PS01159">
    <property type="entry name" value="WW_DOMAIN_1"/>
    <property type="match status" value="2"/>
</dbReference>
<keyword evidence="7" id="KW-0677">Repeat</keyword>
<evidence type="ECO:0000256" key="5">
    <source>
        <dbReference type="ARBA" id="ARBA00022588"/>
    </source>
</evidence>
<dbReference type="InterPro" id="IPR036020">
    <property type="entry name" value="WW_dom_sf"/>
</dbReference>
<evidence type="ECO:0000256" key="15">
    <source>
        <dbReference type="SAM" id="MobiDB-lite"/>
    </source>
</evidence>
<keyword evidence="10" id="KW-0804">Transcription</keyword>
<evidence type="ECO:0000256" key="13">
    <source>
        <dbReference type="ARBA" id="ARBA00042167"/>
    </source>
</evidence>
<keyword evidence="8" id="KW-0391">Immunity</keyword>
<dbReference type="PANTHER" id="PTHR21737:SF3">
    <property type="entry name" value="POLYGLUTAMINE-BINDING PROTEIN 1"/>
    <property type="match status" value="1"/>
</dbReference>
<dbReference type="PROSITE" id="PS50020">
    <property type="entry name" value="WW_DOMAIN_2"/>
    <property type="match status" value="2"/>
</dbReference>
<proteinExistence type="predicted"/>
<feature type="compositionally biased region" description="Polar residues" evidence="15">
    <location>
        <begin position="349"/>
        <end position="363"/>
    </location>
</feature>
<dbReference type="InterPro" id="IPR001202">
    <property type="entry name" value="WW_dom"/>
</dbReference>
<keyword evidence="11" id="KW-0508">mRNA splicing</keyword>
<keyword evidence="4" id="KW-0597">Phosphoprotein</keyword>
<dbReference type="GO" id="GO:0005737">
    <property type="term" value="C:cytoplasm"/>
    <property type="evidence" value="ECO:0007669"/>
    <property type="project" value="TreeGrafter"/>
</dbReference>
<feature type="region of interest" description="Disordered" evidence="15">
    <location>
        <begin position="412"/>
        <end position="517"/>
    </location>
</feature>
<feature type="region of interest" description="Disordered" evidence="15">
    <location>
        <begin position="182"/>
        <end position="253"/>
    </location>
</feature>
<keyword evidence="6" id="KW-0507">mRNA processing</keyword>
<gene>
    <name evidence="17" type="ORF">AXF42_Ash002249</name>
</gene>
<evidence type="ECO:0000256" key="3">
    <source>
        <dbReference type="ARBA" id="ARBA00021117"/>
    </source>
</evidence>
<reference evidence="17 18" key="1">
    <citation type="journal article" date="2017" name="Nature">
        <title>The Apostasia genome and the evolution of orchids.</title>
        <authorList>
            <person name="Zhang G.Q."/>
            <person name="Liu K.W."/>
            <person name="Li Z."/>
            <person name="Lohaus R."/>
            <person name="Hsiao Y.Y."/>
            <person name="Niu S.C."/>
            <person name="Wang J.Y."/>
            <person name="Lin Y.C."/>
            <person name="Xu Q."/>
            <person name="Chen L.J."/>
            <person name="Yoshida K."/>
            <person name="Fujiwara S."/>
            <person name="Wang Z.W."/>
            <person name="Zhang Y.Q."/>
            <person name="Mitsuda N."/>
            <person name="Wang M."/>
            <person name="Liu G.H."/>
            <person name="Pecoraro L."/>
            <person name="Huang H.X."/>
            <person name="Xiao X.J."/>
            <person name="Lin M."/>
            <person name="Wu X.Y."/>
            <person name="Wu W.L."/>
            <person name="Chen Y.Y."/>
            <person name="Chang S.B."/>
            <person name="Sakamoto S."/>
            <person name="Ohme-Takagi M."/>
            <person name="Yagi M."/>
            <person name="Zeng S.J."/>
            <person name="Shen C.Y."/>
            <person name="Yeh C.M."/>
            <person name="Luo Y.B."/>
            <person name="Tsai W.C."/>
            <person name="Van de Peer Y."/>
            <person name="Liu Z.J."/>
        </authorList>
    </citation>
    <scope>NUCLEOTIDE SEQUENCE [LARGE SCALE GENOMIC DNA]</scope>
    <source>
        <strain evidence="18">cv. Shenzhen</strain>
        <tissue evidence="17">Stem</tissue>
    </source>
</reference>
<dbReference type="GO" id="GO:0016607">
    <property type="term" value="C:nuclear speck"/>
    <property type="evidence" value="ECO:0007669"/>
    <property type="project" value="UniProtKB-SubCell"/>
</dbReference>
<sequence length="517" mass="56917">MGLHSMAHSAVDKESMEQRENLAEIKLSTFSAGDSSDIELAAQNAVLHEQEITTQQVIQNQRISKGTNGTVEDDQDILSGRHDPNALKEHILKMTSEHRAEMASKLGKFLHQENGNVEIGNGYGVPGGGAYNTVKTFTNQTAKPKDEIREPSLVAEKVTKSEVARKELPEYLKQRLKARGILRDDKSTDETTKSNRPSDNRALTMPPGWVEAKDPTTGAPYFYNETTGESQWEHPSASSTSQQPTAQPLPPDWLEALDESTDQRYYYNTKTNATQWERPISVNEITPQHTVFMTAGNKHTGSGELNRISQRCLGCGGWGLGLVQVWGYCKHCTSVLKLPYPHNASNLNFQPQNEATSTKAASKQRSRPPLGKGRERRKRFYNEDDELDPMDPSSYSDAPRGGWVVGLKGVQPRAADTTATRGRRQCRAAARGRRRPRKAAGGRARLCDDRATARSGGERKGKGIMGPLFQQRPYPSPGAVLRKNAEVAAQSKKPGSRSRMAPITKRGDGSDGLGDAD</sequence>
<dbReference type="AlphaFoldDB" id="A0A2I0AN73"/>
<evidence type="ECO:0000256" key="1">
    <source>
        <dbReference type="ARBA" id="ARBA00004324"/>
    </source>
</evidence>
<dbReference type="Gene3D" id="2.20.70.10">
    <property type="match status" value="2"/>
</dbReference>
<feature type="domain" description="WW" evidence="16">
    <location>
        <begin position="247"/>
        <end position="281"/>
    </location>
</feature>
<dbReference type="GO" id="GO:0045087">
    <property type="term" value="P:innate immune response"/>
    <property type="evidence" value="ECO:0007669"/>
    <property type="project" value="UniProtKB-KW"/>
</dbReference>
<dbReference type="Gene3D" id="3.40.30.10">
    <property type="entry name" value="Glutaredoxin"/>
    <property type="match status" value="2"/>
</dbReference>
<feature type="compositionally biased region" description="Basic and acidic residues" evidence="15">
    <location>
        <begin position="182"/>
        <end position="199"/>
    </location>
</feature>
<dbReference type="SMART" id="SM00456">
    <property type="entry name" value="WW"/>
    <property type="match status" value="2"/>
</dbReference>
<keyword evidence="9" id="KW-0805">Transcription regulation</keyword>